<dbReference type="InterPro" id="IPR036412">
    <property type="entry name" value="HAD-like_sf"/>
</dbReference>
<dbReference type="InterPro" id="IPR050155">
    <property type="entry name" value="HAD-like_hydrolase_sf"/>
</dbReference>
<dbReference type="GO" id="GO:0006281">
    <property type="term" value="P:DNA repair"/>
    <property type="evidence" value="ECO:0007669"/>
    <property type="project" value="TreeGrafter"/>
</dbReference>
<dbReference type="PANTHER" id="PTHR43434">
    <property type="entry name" value="PHOSPHOGLYCOLATE PHOSPHATASE"/>
    <property type="match status" value="1"/>
</dbReference>
<dbReference type="Proteomes" id="UP000063964">
    <property type="component" value="Chromosome"/>
</dbReference>
<dbReference type="InterPro" id="IPR006439">
    <property type="entry name" value="HAD-SF_hydro_IA"/>
</dbReference>
<protein>
    <submittedName>
        <fullName evidence="2">Uncharacterized protein</fullName>
    </submittedName>
</protein>
<evidence type="ECO:0000313" key="3">
    <source>
        <dbReference type="Proteomes" id="UP000063964"/>
    </source>
</evidence>
<dbReference type="InterPro" id="IPR023198">
    <property type="entry name" value="PGP-like_dom2"/>
</dbReference>
<dbReference type="RefSeq" id="WP_066607485.1">
    <property type="nucleotide sequence ID" value="NZ_CP014230.1"/>
</dbReference>
<dbReference type="KEGG" id="doa:AXF15_11215"/>
<dbReference type="HAMAP" id="MF_01375">
    <property type="entry name" value="PhnX"/>
    <property type="match status" value="1"/>
</dbReference>
<dbReference type="GO" id="GO:0008967">
    <property type="term" value="F:phosphoglycolate phosphatase activity"/>
    <property type="evidence" value="ECO:0007669"/>
    <property type="project" value="TreeGrafter"/>
</dbReference>
<sequence>MTHSPESPFTCLRGVVLDWAGTAVDFGCQGPVRAFMDGFAAESVPVAAAEAREPMGRDKRDHVAAMFAMPRIAGAWVARYGRAPEEEDIDRVYDRVETLMNGAIREFSVPIPGVTDMIFRLRELGLRIGSCTGYPDSVAVPLAERAGELGYTPDVLVCASDVARSRPWPDMCLRVLSLLGIEEAWRAVKIGDTVNDVLEGVAAGMWVIGVTLSGSMAGLSEEEVNRLSEEKRQALHKNIASELAKAGAHFSVPGVASAMPVLRRIDALCREGCSPVDTPPDLM</sequence>
<dbReference type="Gene3D" id="3.40.50.1000">
    <property type="entry name" value="HAD superfamily/HAD-like"/>
    <property type="match status" value="1"/>
</dbReference>
<dbReference type="SFLD" id="SFLDS00003">
    <property type="entry name" value="Haloacid_Dehalogenase"/>
    <property type="match status" value="1"/>
</dbReference>
<dbReference type="GO" id="GO:0050194">
    <property type="term" value="F:phosphonoacetaldehyde hydrolase activity"/>
    <property type="evidence" value="ECO:0007669"/>
    <property type="project" value="InterPro"/>
</dbReference>
<organism evidence="2 3">
    <name type="scientific">Desulfomicrobium orale DSM 12838</name>
    <dbReference type="NCBI Taxonomy" id="888061"/>
    <lineage>
        <taxon>Bacteria</taxon>
        <taxon>Pseudomonadati</taxon>
        <taxon>Thermodesulfobacteriota</taxon>
        <taxon>Desulfovibrionia</taxon>
        <taxon>Desulfovibrionales</taxon>
        <taxon>Desulfomicrobiaceae</taxon>
        <taxon>Desulfomicrobium</taxon>
    </lineage>
</organism>
<dbReference type="SFLD" id="SFLDG01129">
    <property type="entry name" value="C1.5:_HAD__Beta-PGM__Phosphata"/>
    <property type="match status" value="1"/>
</dbReference>
<dbReference type="NCBIfam" id="TIGR01422">
    <property type="entry name" value="phosphonatase"/>
    <property type="match status" value="1"/>
</dbReference>
<accession>A0A0X8JSA1</accession>
<dbReference type="Pfam" id="PF00702">
    <property type="entry name" value="Hydrolase"/>
    <property type="match status" value="1"/>
</dbReference>
<dbReference type="Gene3D" id="1.10.150.240">
    <property type="entry name" value="Putative phosphatase, domain 2"/>
    <property type="match status" value="1"/>
</dbReference>
<evidence type="ECO:0000313" key="2">
    <source>
        <dbReference type="EMBL" id="AMD93613.1"/>
    </source>
</evidence>
<dbReference type="OrthoDB" id="5504491at2"/>
<gene>
    <name evidence="2" type="ORF">AXF15_11215</name>
</gene>
<proteinExistence type="inferred from homology"/>
<evidence type="ECO:0000256" key="1">
    <source>
        <dbReference type="ARBA" id="ARBA00023270"/>
    </source>
</evidence>
<dbReference type="PANTHER" id="PTHR43434:SF19">
    <property type="entry name" value="PHOSPHONOACETALDEHYDE HYDROLASE"/>
    <property type="match status" value="1"/>
</dbReference>
<dbReference type="AlphaFoldDB" id="A0A0X8JSA1"/>
<reference evidence="3" key="1">
    <citation type="submission" date="2016-02" db="EMBL/GenBank/DDBJ databases">
        <authorList>
            <person name="Holder M.E."/>
            <person name="Ajami N.J."/>
            <person name="Petrosino J.F."/>
        </authorList>
    </citation>
    <scope>NUCLEOTIDE SEQUENCE [LARGE SCALE GENOMIC DNA]</scope>
    <source>
        <strain evidence="3">DSM 12838</strain>
    </source>
</reference>
<keyword evidence="3" id="KW-1185">Reference proteome</keyword>
<dbReference type="SUPFAM" id="SSF56784">
    <property type="entry name" value="HAD-like"/>
    <property type="match status" value="1"/>
</dbReference>
<name>A0A0X8JSA1_9BACT</name>
<keyword evidence="1" id="KW-0704">Schiff base</keyword>
<dbReference type="EMBL" id="CP014230">
    <property type="protein sequence ID" value="AMD93613.1"/>
    <property type="molecule type" value="Genomic_DNA"/>
</dbReference>
<dbReference type="GO" id="GO:0005829">
    <property type="term" value="C:cytosol"/>
    <property type="evidence" value="ECO:0007669"/>
    <property type="project" value="TreeGrafter"/>
</dbReference>
<dbReference type="GO" id="GO:0019700">
    <property type="term" value="P:organic phosphonate catabolic process"/>
    <property type="evidence" value="ECO:0007669"/>
    <property type="project" value="InterPro"/>
</dbReference>
<dbReference type="STRING" id="888061.AXF15_11215"/>
<dbReference type="NCBIfam" id="TIGR01509">
    <property type="entry name" value="HAD-SF-IA-v3"/>
    <property type="match status" value="1"/>
</dbReference>
<dbReference type="InterPro" id="IPR006323">
    <property type="entry name" value="Phosphonoacetald_hydro"/>
</dbReference>
<dbReference type="InterPro" id="IPR023214">
    <property type="entry name" value="HAD_sf"/>
</dbReference>